<feature type="domain" description="NolW-like" evidence="1">
    <location>
        <begin position="29"/>
        <end position="83"/>
    </location>
</feature>
<evidence type="ECO:0000259" key="1">
    <source>
        <dbReference type="Pfam" id="PF03958"/>
    </source>
</evidence>
<dbReference type="Pfam" id="PF03958">
    <property type="entry name" value="Secretin_N"/>
    <property type="match status" value="1"/>
</dbReference>
<sequence length="263" mass="28867">MMANTIQKIIICLGFMGITSYSLAEIEFIDLYNRSPEEISPVINNNFPNIPVSKYGNQLVINGTPSENQQIRELVAQLDTPARRLLITLDTGDSSQSSQQGIQAKGHIQLGSTNSIHGRAKIDQRNTTNNSNSIKQLMVNEGSPTMIQVGQLVPINYTVPDRYGRPVVTTQYQEVMQNLYVTAQVVGQQVFVNVNSQNDRFSQTTGNINQQAINTRVSGALGSWISIGSLQDSNNYNSQGITGYSQRSGVSNTAIRLKVDLAN</sequence>
<gene>
    <name evidence="2" type="ORF">JHT90_07945</name>
</gene>
<dbReference type="InterPro" id="IPR038591">
    <property type="entry name" value="NolW-like_sf"/>
</dbReference>
<dbReference type="Proteomes" id="UP000595278">
    <property type="component" value="Chromosome"/>
</dbReference>
<organism evidence="2 3">
    <name type="scientific">Entomomonas asaccharolytica</name>
    <dbReference type="NCBI Taxonomy" id="2785331"/>
    <lineage>
        <taxon>Bacteria</taxon>
        <taxon>Pseudomonadati</taxon>
        <taxon>Pseudomonadota</taxon>
        <taxon>Gammaproteobacteria</taxon>
        <taxon>Pseudomonadales</taxon>
        <taxon>Pseudomonadaceae</taxon>
        <taxon>Entomomonas</taxon>
    </lineage>
</organism>
<reference evidence="2 3" key="1">
    <citation type="submission" date="2021-01" db="EMBL/GenBank/DDBJ databases">
        <title>Entomomonas sp. F2A isolated from a house cricket (Acheta domesticus).</title>
        <authorList>
            <person name="Spergser J."/>
            <person name="Busse H.-J."/>
        </authorList>
    </citation>
    <scope>NUCLEOTIDE SEQUENCE [LARGE SCALE GENOMIC DNA]</scope>
    <source>
        <strain evidence="2 3">F2A</strain>
    </source>
</reference>
<name>A0A974NDF4_9GAMM</name>
<dbReference type="EMBL" id="CP067393">
    <property type="protein sequence ID" value="QQP84362.1"/>
    <property type="molecule type" value="Genomic_DNA"/>
</dbReference>
<dbReference type="InterPro" id="IPR005644">
    <property type="entry name" value="NolW-like"/>
</dbReference>
<dbReference type="KEGG" id="eaz:JHT90_07945"/>
<protein>
    <recommendedName>
        <fullName evidence="1">NolW-like domain-containing protein</fullName>
    </recommendedName>
</protein>
<keyword evidence="3" id="KW-1185">Reference proteome</keyword>
<evidence type="ECO:0000313" key="2">
    <source>
        <dbReference type="EMBL" id="QQP84362.1"/>
    </source>
</evidence>
<dbReference type="AlphaFoldDB" id="A0A974NDF4"/>
<dbReference type="Gene3D" id="3.30.1370.120">
    <property type="match status" value="1"/>
</dbReference>
<proteinExistence type="predicted"/>
<dbReference type="RefSeq" id="WP_201090260.1">
    <property type="nucleotide sequence ID" value="NZ_CP067393.1"/>
</dbReference>
<evidence type="ECO:0000313" key="3">
    <source>
        <dbReference type="Proteomes" id="UP000595278"/>
    </source>
</evidence>
<accession>A0A974NDF4</accession>